<evidence type="ECO:0000313" key="1">
    <source>
        <dbReference type="EnsemblPlants" id="AET5Gv20237000.13"/>
    </source>
</evidence>
<reference evidence="1" key="3">
    <citation type="journal article" date="2017" name="Nature">
        <title>Genome sequence of the progenitor of the wheat D genome Aegilops tauschii.</title>
        <authorList>
            <person name="Luo M.C."/>
            <person name="Gu Y.Q."/>
            <person name="Puiu D."/>
            <person name="Wang H."/>
            <person name="Twardziok S.O."/>
            <person name="Deal K.R."/>
            <person name="Huo N."/>
            <person name="Zhu T."/>
            <person name="Wang L."/>
            <person name="Wang Y."/>
            <person name="McGuire P.E."/>
            <person name="Liu S."/>
            <person name="Long H."/>
            <person name="Ramasamy R.K."/>
            <person name="Rodriguez J.C."/>
            <person name="Van S.L."/>
            <person name="Yuan L."/>
            <person name="Wang Z."/>
            <person name="Xia Z."/>
            <person name="Xiao L."/>
            <person name="Anderson O.D."/>
            <person name="Ouyang S."/>
            <person name="Liang Y."/>
            <person name="Zimin A.V."/>
            <person name="Pertea G."/>
            <person name="Qi P."/>
            <person name="Bennetzen J.L."/>
            <person name="Dai X."/>
            <person name="Dawson M.W."/>
            <person name="Muller H.G."/>
            <person name="Kugler K."/>
            <person name="Rivarola-Duarte L."/>
            <person name="Spannagl M."/>
            <person name="Mayer K.F.X."/>
            <person name="Lu F.H."/>
            <person name="Bevan M.W."/>
            <person name="Leroy P."/>
            <person name="Li P."/>
            <person name="You F.M."/>
            <person name="Sun Q."/>
            <person name="Liu Z."/>
            <person name="Lyons E."/>
            <person name="Wicker T."/>
            <person name="Salzberg S.L."/>
            <person name="Devos K.M."/>
            <person name="Dvorak J."/>
        </authorList>
    </citation>
    <scope>NUCLEOTIDE SEQUENCE [LARGE SCALE GENOMIC DNA]</scope>
    <source>
        <strain evidence="1">cv. AL8/78</strain>
    </source>
</reference>
<reference evidence="2" key="1">
    <citation type="journal article" date="2014" name="Science">
        <title>Ancient hybridizations among the ancestral genomes of bread wheat.</title>
        <authorList>
            <consortium name="International Wheat Genome Sequencing Consortium,"/>
            <person name="Marcussen T."/>
            <person name="Sandve S.R."/>
            <person name="Heier L."/>
            <person name="Spannagl M."/>
            <person name="Pfeifer M."/>
            <person name="Jakobsen K.S."/>
            <person name="Wulff B.B."/>
            <person name="Steuernagel B."/>
            <person name="Mayer K.F."/>
            <person name="Olsen O.A."/>
        </authorList>
    </citation>
    <scope>NUCLEOTIDE SEQUENCE [LARGE SCALE GENOMIC DNA]</scope>
    <source>
        <strain evidence="2">cv. AL8/78</strain>
    </source>
</reference>
<dbReference type="Proteomes" id="UP000015105">
    <property type="component" value="Chromosome 5D"/>
</dbReference>
<reference evidence="2" key="2">
    <citation type="journal article" date="2017" name="Nat. Plants">
        <title>The Aegilops tauschii genome reveals multiple impacts of transposons.</title>
        <authorList>
            <person name="Zhao G."/>
            <person name="Zou C."/>
            <person name="Li K."/>
            <person name="Wang K."/>
            <person name="Li T."/>
            <person name="Gao L."/>
            <person name="Zhang X."/>
            <person name="Wang H."/>
            <person name="Yang Z."/>
            <person name="Liu X."/>
            <person name="Jiang W."/>
            <person name="Mao L."/>
            <person name="Kong X."/>
            <person name="Jiao Y."/>
            <person name="Jia J."/>
        </authorList>
    </citation>
    <scope>NUCLEOTIDE SEQUENCE [LARGE SCALE GENOMIC DNA]</scope>
    <source>
        <strain evidence="2">cv. AL8/78</strain>
    </source>
</reference>
<reference evidence="1" key="5">
    <citation type="journal article" date="2021" name="G3 (Bethesda)">
        <title>Aegilops tauschii genome assembly Aet v5.0 features greater sequence contiguity and improved annotation.</title>
        <authorList>
            <person name="Wang L."/>
            <person name="Zhu T."/>
            <person name="Rodriguez J.C."/>
            <person name="Deal K.R."/>
            <person name="Dubcovsky J."/>
            <person name="McGuire P.E."/>
            <person name="Lux T."/>
            <person name="Spannagl M."/>
            <person name="Mayer K.F.X."/>
            <person name="Baldrich P."/>
            <person name="Meyers B.C."/>
            <person name="Huo N."/>
            <person name="Gu Y.Q."/>
            <person name="Zhou H."/>
            <person name="Devos K.M."/>
            <person name="Bennetzen J.L."/>
            <person name="Unver T."/>
            <person name="Budak H."/>
            <person name="Gulick P.J."/>
            <person name="Galiba G."/>
            <person name="Kalapos B."/>
            <person name="Nelson D.R."/>
            <person name="Li P."/>
            <person name="You F.M."/>
            <person name="Luo M.C."/>
            <person name="Dvorak J."/>
        </authorList>
    </citation>
    <scope>NUCLEOTIDE SEQUENCE [LARGE SCALE GENOMIC DNA]</scope>
    <source>
        <strain evidence="1">cv. AL8/78</strain>
    </source>
</reference>
<name>A0A453JY96_AEGTS</name>
<accession>A0A453JY96</accession>
<dbReference type="Gene3D" id="3.40.50.300">
    <property type="entry name" value="P-loop containing nucleotide triphosphate hydrolases"/>
    <property type="match status" value="1"/>
</dbReference>
<proteinExistence type="predicted"/>
<dbReference type="Gramene" id="AET5Gv20237000.13">
    <property type="protein sequence ID" value="AET5Gv20237000.13"/>
    <property type="gene ID" value="AET5Gv20237000"/>
</dbReference>
<sequence length="62" mass="7499">QFEYQAFVSVSQKPDLKKILRNILSQICWQECASNEAWDEQQLINKIRQFLKHKRVHEGYSF</sequence>
<dbReference type="EnsemblPlants" id="AET5Gv20237000.13">
    <property type="protein sequence ID" value="AET5Gv20237000.13"/>
    <property type="gene ID" value="AET5Gv20237000"/>
</dbReference>
<evidence type="ECO:0000313" key="2">
    <source>
        <dbReference type="Proteomes" id="UP000015105"/>
    </source>
</evidence>
<dbReference type="InterPro" id="IPR027417">
    <property type="entry name" value="P-loop_NTPase"/>
</dbReference>
<dbReference type="PANTHER" id="PTHR19338">
    <property type="entry name" value="TRANSLOCASE OF INNER MITOCHONDRIAL MEMBRANE 13 HOMOLOG"/>
    <property type="match status" value="1"/>
</dbReference>
<protein>
    <submittedName>
        <fullName evidence="1">Uncharacterized protein</fullName>
    </submittedName>
</protein>
<organism evidence="1 2">
    <name type="scientific">Aegilops tauschii subsp. strangulata</name>
    <name type="common">Goatgrass</name>
    <dbReference type="NCBI Taxonomy" id="200361"/>
    <lineage>
        <taxon>Eukaryota</taxon>
        <taxon>Viridiplantae</taxon>
        <taxon>Streptophyta</taxon>
        <taxon>Embryophyta</taxon>
        <taxon>Tracheophyta</taxon>
        <taxon>Spermatophyta</taxon>
        <taxon>Magnoliopsida</taxon>
        <taxon>Liliopsida</taxon>
        <taxon>Poales</taxon>
        <taxon>Poaceae</taxon>
        <taxon>BOP clade</taxon>
        <taxon>Pooideae</taxon>
        <taxon>Triticodae</taxon>
        <taxon>Triticeae</taxon>
        <taxon>Triticinae</taxon>
        <taxon>Aegilops</taxon>
    </lineage>
</organism>
<reference evidence="1" key="4">
    <citation type="submission" date="2019-03" db="UniProtKB">
        <authorList>
            <consortium name="EnsemblPlants"/>
        </authorList>
    </citation>
    <scope>IDENTIFICATION</scope>
</reference>
<dbReference type="PANTHER" id="PTHR19338:SF64">
    <property type="entry name" value="AAA+ ATPASE DOMAIN-CONTAINING PROTEIN"/>
    <property type="match status" value="1"/>
</dbReference>
<keyword evidence="2" id="KW-1185">Reference proteome</keyword>
<dbReference type="AlphaFoldDB" id="A0A453JY96"/>